<dbReference type="GeneID" id="10542085"/>
<sequence length="165" mass="19321">MNMFFVSVGWISPLSFENPLQEISDKISSIRYRGDLILICNHLEELHQLLKLKLYKKVRQLYGKASLQTATTSFYRRPTLLQQVPKIQNLLSWGIRRLNSLKMKAVRLSSRKRLSTPLQTMLNGFISNHNEQSYHFHWDMKLQAIETIFLMGPLKGMAKTFNYMA</sequence>
<organism evidence="1 2">
    <name type="scientific">Puccinia graminis f. sp. tritici (strain CRL 75-36-700-3 / race SCCL)</name>
    <name type="common">Black stem rust fungus</name>
    <dbReference type="NCBI Taxonomy" id="418459"/>
    <lineage>
        <taxon>Eukaryota</taxon>
        <taxon>Fungi</taxon>
        <taxon>Dikarya</taxon>
        <taxon>Basidiomycota</taxon>
        <taxon>Pucciniomycotina</taxon>
        <taxon>Pucciniomycetes</taxon>
        <taxon>Pucciniales</taxon>
        <taxon>Pucciniaceae</taxon>
        <taxon>Puccinia</taxon>
    </lineage>
</organism>
<reference evidence="2" key="2">
    <citation type="journal article" date="2011" name="Proc. Natl. Acad. Sci. U.S.A.">
        <title>Obligate biotrophy features unraveled by the genomic analysis of rust fungi.</title>
        <authorList>
            <person name="Duplessis S."/>
            <person name="Cuomo C.A."/>
            <person name="Lin Y.-C."/>
            <person name="Aerts A."/>
            <person name="Tisserant E."/>
            <person name="Veneault-Fourrey C."/>
            <person name="Joly D.L."/>
            <person name="Hacquard S."/>
            <person name="Amselem J."/>
            <person name="Cantarel B.L."/>
            <person name="Chiu R."/>
            <person name="Coutinho P.M."/>
            <person name="Feau N."/>
            <person name="Field M."/>
            <person name="Frey P."/>
            <person name="Gelhaye E."/>
            <person name="Goldberg J."/>
            <person name="Grabherr M.G."/>
            <person name="Kodira C.D."/>
            <person name="Kohler A."/>
            <person name="Kuees U."/>
            <person name="Lindquist E.A."/>
            <person name="Lucas S.M."/>
            <person name="Mago R."/>
            <person name="Mauceli E."/>
            <person name="Morin E."/>
            <person name="Murat C."/>
            <person name="Pangilinan J.L."/>
            <person name="Park R."/>
            <person name="Pearson M."/>
            <person name="Quesneville H."/>
            <person name="Rouhier N."/>
            <person name="Sakthikumar S."/>
            <person name="Salamov A.A."/>
            <person name="Schmutz J."/>
            <person name="Selles B."/>
            <person name="Shapiro H."/>
            <person name="Tanguay P."/>
            <person name="Tuskan G.A."/>
            <person name="Henrissat B."/>
            <person name="Van de Peer Y."/>
            <person name="Rouze P."/>
            <person name="Ellis J.G."/>
            <person name="Dodds P.N."/>
            <person name="Schein J.E."/>
            <person name="Zhong S."/>
            <person name="Hamelin R.C."/>
            <person name="Grigoriev I.V."/>
            <person name="Szabo L.J."/>
            <person name="Martin F."/>
        </authorList>
    </citation>
    <scope>NUCLEOTIDE SEQUENCE [LARGE SCALE GENOMIC DNA]</scope>
    <source>
        <strain evidence="2">CRL 75-36-700-3 / race SCCL</strain>
    </source>
</reference>
<dbReference type="RefSeq" id="XP_003331429.1">
    <property type="nucleotide sequence ID" value="XM_003331381.1"/>
</dbReference>
<evidence type="ECO:0000313" key="2">
    <source>
        <dbReference type="Proteomes" id="UP000008783"/>
    </source>
</evidence>
<evidence type="ECO:0000313" key="1">
    <source>
        <dbReference type="EMBL" id="EFP87010.1"/>
    </source>
</evidence>
<dbReference type="HOGENOM" id="CLU_1611594_0_0_1"/>
<keyword evidence="2" id="KW-1185">Reference proteome</keyword>
<reference key="1">
    <citation type="submission" date="2007-01" db="EMBL/GenBank/DDBJ databases">
        <title>The Genome Sequence of Puccinia graminis f. sp. tritici Strain CRL 75-36-700-3.</title>
        <authorList>
            <consortium name="The Broad Institute Genome Sequencing Platform"/>
            <person name="Birren B."/>
            <person name="Lander E."/>
            <person name="Galagan J."/>
            <person name="Nusbaum C."/>
            <person name="Devon K."/>
            <person name="Cuomo C."/>
            <person name="Jaffe D."/>
            <person name="Butler J."/>
            <person name="Alvarez P."/>
            <person name="Gnerre S."/>
            <person name="Grabherr M."/>
            <person name="Mauceli E."/>
            <person name="Brockman W."/>
            <person name="Young S."/>
            <person name="LaButti K."/>
            <person name="Sykes S."/>
            <person name="DeCaprio D."/>
            <person name="Crawford M."/>
            <person name="Koehrsen M."/>
            <person name="Engels R."/>
            <person name="Montgomery P."/>
            <person name="Pearson M."/>
            <person name="Howarth C."/>
            <person name="Larson L."/>
            <person name="White J."/>
            <person name="Zeng Q."/>
            <person name="Kodira C."/>
            <person name="Yandava C."/>
            <person name="Alvarado L."/>
            <person name="O'Leary S."/>
            <person name="Szabo L."/>
            <person name="Dean R."/>
            <person name="Schein J."/>
        </authorList>
    </citation>
    <scope>NUCLEOTIDE SEQUENCE</scope>
    <source>
        <strain>CRL 75-36-700-3</strain>
    </source>
</reference>
<gene>
    <name evidence="1" type="ORF">PGTG_12751</name>
</gene>
<dbReference type="AlphaFoldDB" id="E3KRT5"/>
<dbReference type="VEuPathDB" id="FungiDB:PGTG_12751"/>
<dbReference type="KEGG" id="pgr:PGTG_12751"/>
<protein>
    <submittedName>
        <fullName evidence="1">Uncharacterized protein</fullName>
    </submittedName>
</protein>
<dbReference type="InParanoid" id="E3KRT5"/>
<proteinExistence type="predicted"/>
<dbReference type="EMBL" id="DS178303">
    <property type="protein sequence ID" value="EFP87010.1"/>
    <property type="molecule type" value="Genomic_DNA"/>
</dbReference>
<accession>E3KRT5</accession>
<name>E3KRT5_PUCGT</name>
<dbReference type="Proteomes" id="UP000008783">
    <property type="component" value="Unassembled WGS sequence"/>
</dbReference>